<feature type="transmembrane region" description="Helical" evidence="4">
    <location>
        <begin position="86"/>
        <end position="108"/>
    </location>
</feature>
<comment type="similarity">
    <text evidence="1">Belongs to the multi antimicrobial extrusion (MATE) (TC 2.A.66.1) family.</text>
</comment>
<evidence type="ECO:0000256" key="3">
    <source>
        <dbReference type="ARBA" id="ARBA00031636"/>
    </source>
</evidence>
<proteinExistence type="inferred from homology"/>
<dbReference type="Proteomes" id="UP001500630">
    <property type="component" value="Unassembled WGS sequence"/>
</dbReference>
<keyword evidence="4" id="KW-0472">Membrane</keyword>
<accession>A0ABP6XFT5</accession>
<reference evidence="6" key="1">
    <citation type="journal article" date="2019" name="Int. J. Syst. Evol. Microbiol.">
        <title>The Global Catalogue of Microorganisms (GCM) 10K type strain sequencing project: providing services to taxonomists for standard genome sequencing and annotation.</title>
        <authorList>
            <consortium name="The Broad Institute Genomics Platform"/>
            <consortium name="The Broad Institute Genome Sequencing Center for Infectious Disease"/>
            <person name="Wu L."/>
            <person name="Ma J."/>
        </authorList>
    </citation>
    <scope>NUCLEOTIDE SEQUENCE [LARGE SCALE GENOMIC DNA]</scope>
    <source>
        <strain evidence="6">JCM 17326</strain>
    </source>
</reference>
<protein>
    <recommendedName>
        <fullName evidence="3">Multidrug-efflux transporter</fullName>
    </recommendedName>
</protein>
<evidence type="ECO:0000256" key="2">
    <source>
        <dbReference type="ARBA" id="ARBA00022448"/>
    </source>
</evidence>
<evidence type="ECO:0000256" key="1">
    <source>
        <dbReference type="ARBA" id="ARBA00010199"/>
    </source>
</evidence>
<feature type="transmembrane region" description="Helical" evidence="4">
    <location>
        <begin position="261"/>
        <end position="281"/>
    </location>
</feature>
<gene>
    <name evidence="5" type="ORF">GCM10022419_053990</name>
</gene>
<dbReference type="EMBL" id="BAABDQ010000012">
    <property type="protein sequence ID" value="GAA3566531.1"/>
    <property type="molecule type" value="Genomic_DNA"/>
</dbReference>
<organism evidence="5 6">
    <name type="scientific">Nonomuraea rosea</name>
    <dbReference type="NCBI Taxonomy" id="638574"/>
    <lineage>
        <taxon>Bacteria</taxon>
        <taxon>Bacillati</taxon>
        <taxon>Actinomycetota</taxon>
        <taxon>Actinomycetes</taxon>
        <taxon>Streptosporangiales</taxon>
        <taxon>Streptosporangiaceae</taxon>
        <taxon>Nonomuraea</taxon>
    </lineage>
</organism>
<dbReference type="PANTHER" id="PTHR43298:SF2">
    <property type="entry name" value="FMN_FAD EXPORTER YEEO-RELATED"/>
    <property type="match status" value="1"/>
</dbReference>
<keyword evidence="2" id="KW-0813">Transport</keyword>
<dbReference type="InterPro" id="IPR050222">
    <property type="entry name" value="MATE_MdtK"/>
</dbReference>
<keyword evidence="6" id="KW-1185">Reference proteome</keyword>
<dbReference type="RefSeq" id="WP_345565935.1">
    <property type="nucleotide sequence ID" value="NZ_BAABDQ010000012.1"/>
</dbReference>
<keyword evidence="4" id="KW-1133">Transmembrane helix</keyword>
<dbReference type="PANTHER" id="PTHR43298">
    <property type="entry name" value="MULTIDRUG RESISTANCE PROTEIN NORM-RELATED"/>
    <property type="match status" value="1"/>
</dbReference>
<feature type="transmembrane region" description="Helical" evidence="4">
    <location>
        <begin position="183"/>
        <end position="203"/>
    </location>
</feature>
<keyword evidence="4" id="KW-0812">Transmembrane</keyword>
<evidence type="ECO:0000313" key="5">
    <source>
        <dbReference type="EMBL" id="GAA3566531.1"/>
    </source>
</evidence>
<evidence type="ECO:0000313" key="6">
    <source>
        <dbReference type="Proteomes" id="UP001500630"/>
    </source>
</evidence>
<name>A0ABP6XFT5_9ACTN</name>
<sequence length="420" mass="41674">MSSPHRAILSAAVPLLLSMSAGTVAQLIGTSLLGHQATAQLAAFAVAGAVLTPVTAAVSGALRGMAPFIAPLRETPAEALPILRDARWLSIAIGTAGAGAVLAVPLIARAAGTPDEVTAELGALPLLLALQVLLFSAGGGANGMLIALGRSHQVLWSSLSSTAAGVILSLVLVPRIGLPGTGLAMLASSAVAVTVSNTLLLRLPELAGQPSWLGRPRPREILRMAKVGLPMSATILIKFTVMGGVTYAAARTGTQGAAAHAILGSLGGFLTLTAFAVGQAATPEIARAASAAEARRINRAALAIGTAGVLAGALVLLVAGRAVLGLFTSDADVAGAAFALLPLLVAYSVVNGGGIVTSAGMVALKRSAWSLGSAVAGHGLLALAMIPVTAAFGLAGLWTALTLGSALIFAMQAGGFLRHR</sequence>
<feature type="transmembrane region" description="Helical" evidence="4">
    <location>
        <begin position="368"/>
        <end position="390"/>
    </location>
</feature>
<comment type="caution">
    <text evidence="5">The sequence shown here is derived from an EMBL/GenBank/DDBJ whole genome shotgun (WGS) entry which is preliminary data.</text>
</comment>
<dbReference type="CDD" id="cd12082">
    <property type="entry name" value="MATE_like"/>
    <property type="match status" value="1"/>
</dbReference>
<feature type="transmembrane region" description="Helical" evidence="4">
    <location>
        <begin position="333"/>
        <end position="356"/>
    </location>
</feature>
<feature type="transmembrane region" description="Helical" evidence="4">
    <location>
        <begin position="224"/>
        <end position="249"/>
    </location>
</feature>
<feature type="transmembrane region" description="Helical" evidence="4">
    <location>
        <begin position="41"/>
        <end position="65"/>
    </location>
</feature>
<feature type="transmembrane region" description="Helical" evidence="4">
    <location>
        <begin position="302"/>
        <end position="327"/>
    </location>
</feature>
<evidence type="ECO:0000256" key="4">
    <source>
        <dbReference type="SAM" id="Phobius"/>
    </source>
</evidence>
<feature type="transmembrane region" description="Helical" evidence="4">
    <location>
        <begin position="155"/>
        <end position="177"/>
    </location>
</feature>
<feature type="transmembrane region" description="Helical" evidence="4">
    <location>
        <begin position="396"/>
        <end position="417"/>
    </location>
</feature>
<feature type="transmembrane region" description="Helical" evidence="4">
    <location>
        <begin position="128"/>
        <end position="148"/>
    </location>
</feature>